<dbReference type="Pfam" id="PF08753">
    <property type="entry name" value="NikR_C"/>
    <property type="match status" value="1"/>
</dbReference>
<reference evidence="2 3" key="1">
    <citation type="journal article" date="2003" name="Proc. Natl. Acad. Sci. U.S.A.">
        <title>Complete genome sequence and analysis of Wolinella succinogenes.</title>
        <authorList>
            <person name="Baar C."/>
            <person name="Eppinger M."/>
            <person name="Raddatz G."/>
            <person name="Simon JM."/>
            <person name="Lanz C."/>
            <person name="Klimmek O."/>
            <person name="Nandakumar R."/>
            <person name="Gross R."/>
            <person name="Rosinus A."/>
            <person name="Keller H."/>
            <person name="Jagtap P."/>
            <person name="Linke B."/>
            <person name="Meyer F."/>
            <person name="Lederer H."/>
            <person name="Schuster S.C."/>
        </authorList>
    </citation>
    <scope>NUCLEOTIDE SEQUENCE [LARGE SCALE GENOMIC DNA]</scope>
    <source>
        <strain evidence="3">ATCC 29543 / DSM 1740 / CCUG 13145 / JCM 31913 / LMG 7466 / NCTC 11488 / FDC 602W</strain>
    </source>
</reference>
<protein>
    <recommendedName>
        <fullName evidence="1">Transcription factor NikR nickel binding C-terminal domain-containing protein</fullName>
    </recommendedName>
</protein>
<dbReference type="HOGENOM" id="CLU_2621151_0_0_7"/>
<dbReference type="InterPro" id="IPR045865">
    <property type="entry name" value="ACT-like_dom_sf"/>
</dbReference>
<dbReference type="PANTHER" id="PTHR34719">
    <property type="entry name" value="NICKEL-RESPONSIVE REGULATOR"/>
    <property type="match status" value="1"/>
</dbReference>
<name>Q7MS86_WOLSU</name>
<dbReference type="GO" id="GO:0006355">
    <property type="term" value="P:regulation of DNA-templated transcription"/>
    <property type="evidence" value="ECO:0007669"/>
    <property type="project" value="TreeGrafter"/>
</dbReference>
<dbReference type="EMBL" id="BX571658">
    <property type="protein sequence ID" value="CAE09799.1"/>
    <property type="molecule type" value="Genomic_DNA"/>
</dbReference>
<gene>
    <name evidence="2" type="ordered locus">WS0671</name>
</gene>
<dbReference type="InterPro" id="IPR050192">
    <property type="entry name" value="CopG/NikR_regulator"/>
</dbReference>
<evidence type="ECO:0000259" key="1">
    <source>
        <dbReference type="Pfam" id="PF08753"/>
    </source>
</evidence>
<dbReference type="AlphaFoldDB" id="Q7MS86"/>
<dbReference type="Proteomes" id="UP000000422">
    <property type="component" value="Chromosome"/>
</dbReference>
<evidence type="ECO:0000313" key="2">
    <source>
        <dbReference type="EMBL" id="CAE09799.1"/>
    </source>
</evidence>
<dbReference type="KEGG" id="wsu:WS0671"/>
<proteinExistence type="predicted"/>
<evidence type="ECO:0000313" key="3">
    <source>
        <dbReference type="Proteomes" id="UP000000422"/>
    </source>
</evidence>
<dbReference type="InterPro" id="IPR027271">
    <property type="entry name" value="Acetolactate_synth/TF_NikR_C"/>
</dbReference>
<accession>Q7MS86</accession>
<keyword evidence="3" id="KW-1185">Reference proteome</keyword>
<dbReference type="PANTHER" id="PTHR34719:SF2">
    <property type="entry name" value="NICKEL-RESPONSIVE REGULATOR"/>
    <property type="match status" value="1"/>
</dbReference>
<dbReference type="GO" id="GO:0003677">
    <property type="term" value="F:DNA binding"/>
    <property type="evidence" value="ECO:0007669"/>
    <property type="project" value="TreeGrafter"/>
</dbReference>
<dbReference type="Gene3D" id="3.30.70.1150">
    <property type="entry name" value="ACT-like. Chain A, domain 2"/>
    <property type="match status" value="1"/>
</dbReference>
<feature type="domain" description="Transcription factor NikR nickel binding C-terminal" evidence="1">
    <location>
        <begin position="2"/>
        <end position="73"/>
    </location>
</feature>
<dbReference type="NCBIfam" id="NF001884">
    <property type="entry name" value="PRK00630.1"/>
    <property type="match status" value="1"/>
</dbReference>
<dbReference type="SUPFAM" id="SSF55021">
    <property type="entry name" value="ACT-like"/>
    <property type="match status" value="1"/>
</dbReference>
<sequence length="78" mass="8958">MLTIVYDHHQRELNQKMIDIQHNSHIHILCNTHVHINHHNCLETIILKGIPKEIEEIALSIGGLKGVKFSKLTRASSF</sequence>
<organism evidence="3">
    <name type="scientific">Wolinella succinogenes (strain ATCC 29543 / DSM 1740 / CCUG 13145 / JCM 31913 / LMG 7466 / NCTC 11488 / FDC 602W)</name>
    <name type="common">Vibrio succinogenes</name>
    <dbReference type="NCBI Taxonomy" id="273121"/>
    <lineage>
        <taxon>Bacteria</taxon>
        <taxon>Pseudomonadati</taxon>
        <taxon>Campylobacterota</taxon>
        <taxon>Epsilonproteobacteria</taxon>
        <taxon>Campylobacterales</taxon>
        <taxon>Helicobacteraceae</taxon>
        <taxon>Wolinella</taxon>
    </lineage>
</organism>
<dbReference type="STRING" id="273121.WS0671"/>
<dbReference type="InterPro" id="IPR014864">
    <property type="entry name" value="TF_NikR_Ni-bd_C"/>
</dbReference>
<dbReference type="eggNOG" id="COG0864">
    <property type="taxonomic scope" value="Bacteria"/>
</dbReference>